<proteinExistence type="predicted"/>
<reference evidence="1 2" key="1">
    <citation type="submission" date="2020-06" db="EMBL/GenBank/DDBJ databases">
        <title>NJ-3-1, isolated from saline soil.</title>
        <authorList>
            <person name="Cui H.L."/>
            <person name="Shi X."/>
        </authorList>
    </citation>
    <scope>NUCLEOTIDE SEQUENCE [LARGE SCALE GENOMIC DNA]</scope>
    <source>
        <strain evidence="1 2">NJ-3-1</strain>
    </source>
</reference>
<dbReference type="GeneID" id="56036661"/>
<dbReference type="InterPro" id="IPR043899">
    <property type="entry name" value="DUF5789"/>
</dbReference>
<protein>
    <submittedName>
        <fullName evidence="1">DUF2795 domain-containing protein</fullName>
    </submittedName>
</protein>
<dbReference type="RefSeq" id="WP_179267589.1">
    <property type="nucleotide sequence ID" value="NZ_CP058579.1"/>
</dbReference>
<name>A0A7D5QIX4_9EURY</name>
<dbReference type="AlphaFoldDB" id="A0A7D5QIX4"/>
<gene>
    <name evidence="1" type="ORF">HUG12_04340</name>
</gene>
<dbReference type="EMBL" id="CP058579">
    <property type="protein sequence ID" value="QLG61005.1"/>
    <property type="molecule type" value="Genomic_DNA"/>
</dbReference>
<evidence type="ECO:0000313" key="1">
    <source>
        <dbReference type="EMBL" id="QLG61005.1"/>
    </source>
</evidence>
<dbReference type="OrthoDB" id="166188at2157"/>
<keyword evidence="2" id="KW-1185">Reference proteome</keyword>
<sequence>MRLNGTGELLNGHEYPATSGELIDAYGDVRIELQDGSESLGAVLARMGAETFSSPTEAYEALQSGVGHEAVGRRYYSDRDAPTVGEDGPDPVSF</sequence>
<dbReference type="Proteomes" id="UP000509626">
    <property type="component" value="Chromosome"/>
</dbReference>
<organism evidence="1 2">
    <name type="scientific">Halorarum salinum</name>
    <dbReference type="NCBI Taxonomy" id="2743089"/>
    <lineage>
        <taxon>Archaea</taxon>
        <taxon>Methanobacteriati</taxon>
        <taxon>Methanobacteriota</taxon>
        <taxon>Stenosarchaea group</taxon>
        <taxon>Halobacteria</taxon>
        <taxon>Halobacteriales</taxon>
        <taxon>Haloferacaceae</taxon>
        <taxon>Halorarum</taxon>
    </lineage>
</organism>
<accession>A0A7D5QIX4</accession>
<dbReference type="Pfam" id="PF19102">
    <property type="entry name" value="DUF5789"/>
    <property type="match status" value="1"/>
</dbReference>
<dbReference type="KEGG" id="halu:HUG12_04340"/>
<evidence type="ECO:0000313" key="2">
    <source>
        <dbReference type="Proteomes" id="UP000509626"/>
    </source>
</evidence>